<dbReference type="EMBL" id="VXMH01000108">
    <property type="protein sequence ID" value="MYC97211.1"/>
    <property type="molecule type" value="Genomic_DNA"/>
</dbReference>
<organism evidence="3">
    <name type="scientific">Caldilineaceae bacterium SB0661_bin_32</name>
    <dbReference type="NCBI Taxonomy" id="2605255"/>
    <lineage>
        <taxon>Bacteria</taxon>
        <taxon>Bacillati</taxon>
        <taxon>Chloroflexota</taxon>
        <taxon>Caldilineae</taxon>
        <taxon>Caldilineales</taxon>
        <taxon>Caldilineaceae</taxon>
    </lineage>
</organism>
<evidence type="ECO:0000259" key="2">
    <source>
        <dbReference type="Pfam" id="PF13248"/>
    </source>
</evidence>
<protein>
    <submittedName>
        <fullName evidence="3">Zinc ribbon domain-containing protein</fullName>
    </submittedName>
</protein>
<proteinExistence type="predicted"/>
<dbReference type="Pfam" id="PF13248">
    <property type="entry name" value="Zn_ribbon_3"/>
    <property type="match status" value="1"/>
</dbReference>
<dbReference type="AlphaFoldDB" id="A0A6B1DBC1"/>
<reference evidence="3" key="1">
    <citation type="submission" date="2019-09" db="EMBL/GenBank/DDBJ databases">
        <title>Characterisation of the sponge microbiome using genome-centric metagenomics.</title>
        <authorList>
            <person name="Engelberts J.P."/>
            <person name="Robbins S.J."/>
            <person name="De Goeij J.M."/>
            <person name="Aranda M."/>
            <person name="Bell S.C."/>
            <person name="Webster N.S."/>
        </authorList>
    </citation>
    <scope>NUCLEOTIDE SEQUENCE</scope>
    <source>
        <strain evidence="3">SB0661_bin_32</strain>
    </source>
</reference>
<keyword evidence="1" id="KW-0812">Transmembrane</keyword>
<gene>
    <name evidence="3" type="ORF">F4X14_19820</name>
</gene>
<evidence type="ECO:0000313" key="3">
    <source>
        <dbReference type="EMBL" id="MYC97211.1"/>
    </source>
</evidence>
<accession>A0A6B1DBC1</accession>
<name>A0A6B1DBC1_9CHLR</name>
<dbReference type="InterPro" id="IPR059113">
    <property type="entry name" value="Znf_ribbon"/>
</dbReference>
<keyword evidence="1" id="KW-0472">Membrane</keyword>
<sequence>MELALLAWFVLFPILSGIIASKKGRSVVGWVLLGLLFGIFSFLVLIFLPENRPAMEAQSLQGGRSKRCPYCAELVRREAIVCRFCGKDLEVRRAS</sequence>
<keyword evidence="1" id="KW-1133">Transmembrane helix</keyword>
<feature type="domain" description="Putative zinc-ribbon" evidence="2">
    <location>
        <begin position="66"/>
        <end position="89"/>
    </location>
</feature>
<feature type="transmembrane region" description="Helical" evidence="1">
    <location>
        <begin position="30"/>
        <end position="48"/>
    </location>
</feature>
<evidence type="ECO:0000256" key="1">
    <source>
        <dbReference type="SAM" id="Phobius"/>
    </source>
</evidence>
<comment type="caution">
    <text evidence="3">The sequence shown here is derived from an EMBL/GenBank/DDBJ whole genome shotgun (WGS) entry which is preliminary data.</text>
</comment>